<dbReference type="Proteomes" id="UP000298133">
    <property type="component" value="Unassembled WGS sequence"/>
</dbReference>
<evidence type="ECO:0000256" key="3">
    <source>
        <dbReference type="ARBA" id="ARBA00022917"/>
    </source>
</evidence>
<organism evidence="5 6">
    <name type="scientific">Gammaproteobacteria bacterium LSUCC0057</name>
    <dbReference type="NCBI Taxonomy" id="2559237"/>
    <lineage>
        <taxon>Bacteria</taxon>
        <taxon>Pseudomonadati</taxon>
        <taxon>Pseudomonadota</taxon>
        <taxon>Gammaproteobacteria</taxon>
        <taxon>Cellvibrionales</taxon>
        <taxon>Porticoccaceae</taxon>
        <taxon>SAR92 clade</taxon>
    </lineage>
</organism>
<sequence length="106" mass="11096">MSNSRLVYSTDSGRIKPTAAAAAPPAGDGVVRIRRETAGRKGKGVTTLSGFGLQESELKNLAKQLKQLCSTGGTVKEGVIEIQGDHREKLKAALEKQGYSVKLAGG</sequence>
<proteinExistence type="inferred from homology"/>
<dbReference type="OrthoDB" id="9792915at2"/>
<evidence type="ECO:0000313" key="6">
    <source>
        <dbReference type="Proteomes" id="UP000298133"/>
    </source>
</evidence>
<dbReference type="CDD" id="cd11567">
    <property type="entry name" value="YciH_like"/>
    <property type="match status" value="1"/>
</dbReference>
<evidence type="ECO:0000256" key="2">
    <source>
        <dbReference type="ARBA" id="ARBA00022845"/>
    </source>
</evidence>
<dbReference type="EMBL" id="SPIA01000001">
    <property type="protein sequence ID" value="TFH68604.1"/>
    <property type="molecule type" value="Genomic_DNA"/>
</dbReference>
<dbReference type="GO" id="GO:0003743">
    <property type="term" value="F:translation initiation factor activity"/>
    <property type="evidence" value="ECO:0007669"/>
    <property type="project" value="InterPro"/>
</dbReference>
<gene>
    <name evidence="5" type="primary">yciH</name>
    <name evidence="5" type="ORF">E3W66_01180</name>
</gene>
<keyword evidence="3" id="KW-0648">Protein biosynthesis</keyword>
<name>A0A4Y8ULI2_9GAMM</name>
<dbReference type="InterPro" id="IPR005872">
    <property type="entry name" value="SUI1_arc_bac"/>
</dbReference>
<dbReference type="GO" id="GO:0002188">
    <property type="term" value="P:translation reinitiation"/>
    <property type="evidence" value="ECO:0007669"/>
    <property type="project" value="TreeGrafter"/>
</dbReference>
<dbReference type="Pfam" id="PF01253">
    <property type="entry name" value="SUI1"/>
    <property type="match status" value="1"/>
</dbReference>
<dbReference type="NCBIfam" id="TIGR01158">
    <property type="entry name" value="SUI1_rel"/>
    <property type="match status" value="1"/>
</dbReference>
<dbReference type="NCBIfam" id="NF006536">
    <property type="entry name" value="PRK09019.1"/>
    <property type="match status" value="1"/>
</dbReference>
<accession>A0A4Y8ULI2</accession>
<protein>
    <submittedName>
        <fullName evidence="5">Stress response translation initiation inhibitor YciH</fullName>
    </submittedName>
</protein>
<dbReference type="SUPFAM" id="SSF55159">
    <property type="entry name" value="eIF1-like"/>
    <property type="match status" value="1"/>
</dbReference>
<dbReference type="GO" id="GO:0006417">
    <property type="term" value="P:regulation of translation"/>
    <property type="evidence" value="ECO:0007669"/>
    <property type="project" value="UniProtKB-KW"/>
</dbReference>
<comment type="caution">
    <text evidence="5">The sequence shown here is derived from an EMBL/GenBank/DDBJ whole genome shotgun (WGS) entry which is preliminary data.</text>
</comment>
<dbReference type="InterPro" id="IPR050318">
    <property type="entry name" value="DENR/SUI1_TIF"/>
</dbReference>
<dbReference type="Gene3D" id="3.30.780.10">
    <property type="entry name" value="SUI1-like domain"/>
    <property type="match status" value="1"/>
</dbReference>
<keyword evidence="2" id="KW-0810">Translation regulation</keyword>
<evidence type="ECO:0000256" key="1">
    <source>
        <dbReference type="ARBA" id="ARBA00005422"/>
    </source>
</evidence>
<evidence type="ECO:0000313" key="5">
    <source>
        <dbReference type="EMBL" id="TFH68604.1"/>
    </source>
</evidence>
<dbReference type="AlphaFoldDB" id="A0A4Y8ULI2"/>
<feature type="domain" description="SUI1" evidence="4">
    <location>
        <begin position="35"/>
        <end position="98"/>
    </location>
</feature>
<dbReference type="PIRSF" id="PIRSF037511">
    <property type="entry name" value="Transl_init_SUI1_pro"/>
    <property type="match status" value="1"/>
</dbReference>
<dbReference type="PANTHER" id="PTHR12789:SF0">
    <property type="entry name" value="DENSITY-REGULATED PROTEIN"/>
    <property type="match status" value="1"/>
</dbReference>
<dbReference type="InterPro" id="IPR001950">
    <property type="entry name" value="SUI1"/>
</dbReference>
<dbReference type="PROSITE" id="PS50296">
    <property type="entry name" value="SUI1"/>
    <property type="match status" value="1"/>
</dbReference>
<reference evidence="5 6" key="1">
    <citation type="submission" date="2019-03" db="EMBL/GenBank/DDBJ databases">
        <title>Draft genome of Gammaproteobacteria bacterium LSUCC0057, a member of the SAR92 clade.</title>
        <authorList>
            <person name="Lanclos V.C."/>
            <person name="Doiron C."/>
            <person name="Henson M.W."/>
            <person name="Thrash J.C."/>
        </authorList>
    </citation>
    <scope>NUCLEOTIDE SEQUENCE [LARGE SCALE GENOMIC DNA]</scope>
    <source>
        <strain evidence="5 6">LSUCC0057</strain>
    </source>
</reference>
<dbReference type="PANTHER" id="PTHR12789">
    <property type="entry name" value="DENSITY-REGULATED PROTEIN HOMOLOG"/>
    <property type="match status" value="1"/>
</dbReference>
<dbReference type="InterPro" id="IPR036877">
    <property type="entry name" value="SUI1_dom_sf"/>
</dbReference>
<evidence type="ECO:0000259" key="4">
    <source>
        <dbReference type="PROSITE" id="PS50296"/>
    </source>
</evidence>
<comment type="similarity">
    <text evidence="1">Belongs to the SUI1 family.</text>
</comment>
<dbReference type="GO" id="GO:0001731">
    <property type="term" value="P:formation of translation preinitiation complex"/>
    <property type="evidence" value="ECO:0007669"/>
    <property type="project" value="TreeGrafter"/>
</dbReference>
<keyword evidence="6" id="KW-1185">Reference proteome</keyword>
<dbReference type="GO" id="GO:0003729">
    <property type="term" value="F:mRNA binding"/>
    <property type="evidence" value="ECO:0007669"/>
    <property type="project" value="TreeGrafter"/>
</dbReference>
<dbReference type="FunFam" id="3.30.780.10:FF:000002">
    <property type="entry name" value="Stress response translation initiation inhibitor"/>
    <property type="match status" value="1"/>
</dbReference>